<gene>
    <name evidence="2" type="ORF">GNLVRS02_ARAD1D11066g</name>
</gene>
<accession>A0A060T9D5</accession>
<feature type="compositionally biased region" description="Low complexity" evidence="1">
    <location>
        <begin position="67"/>
        <end position="92"/>
    </location>
</feature>
<feature type="compositionally biased region" description="Polar residues" evidence="1">
    <location>
        <begin position="49"/>
        <end position="59"/>
    </location>
</feature>
<protein>
    <submittedName>
        <fullName evidence="2">ARAD1D11066p</fullName>
    </submittedName>
</protein>
<feature type="compositionally biased region" description="Basic residues" evidence="1">
    <location>
        <begin position="1"/>
        <end position="13"/>
    </location>
</feature>
<reference evidence="2" key="2">
    <citation type="submission" date="2014-06" db="EMBL/GenBank/DDBJ databases">
        <title>The complete genome of Blastobotrys (Arxula) adeninivorans LS3 - a yeast of biotechnological interest.</title>
        <authorList>
            <person name="Kunze G."/>
            <person name="Gaillardin C."/>
            <person name="Czernicka M."/>
            <person name="Durrens P."/>
            <person name="Martin T."/>
            <person name="Boer E."/>
            <person name="Gabaldon T."/>
            <person name="Cruz J."/>
            <person name="Talla E."/>
            <person name="Marck C."/>
            <person name="Goffeau A."/>
            <person name="Barbe V."/>
            <person name="Baret P."/>
            <person name="Baronian K."/>
            <person name="Beier S."/>
            <person name="Bleykasten C."/>
            <person name="Bode R."/>
            <person name="Casaregola S."/>
            <person name="Despons L."/>
            <person name="Fairhead C."/>
            <person name="Giersberg M."/>
            <person name="Gierski P."/>
            <person name="Hahnel U."/>
            <person name="Hartmann A."/>
            <person name="Jankowska D."/>
            <person name="Jubin C."/>
            <person name="Jung P."/>
            <person name="Lafontaine I."/>
            <person name="Leh-Louis V."/>
            <person name="Lemaire M."/>
            <person name="Marcet-Houben M."/>
            <person name="Mascher M."/>
            <person name="Morel G."/>
            <person name="Richard G.-F."/>
            <person name="Riechen J."/>
            <person name="Sacerdot C."/>
            <person name="Sarkar A."/>
            <person name="Savel G."/>
            <person name="Schacherer J."/>
            <person name="Sherman D."/>
            <person name="Straub M.-L."/>
            <person name="Stein N."/>
            <person name="Thierry A."/>
            <person name="Trautwein-Schult A."/>
            <person name="Westhof E."/>
            <person name="Worch S."/>
            <person name="Dujon B."/>
            <person name="Souciet J.-L."/>
            <person name="Wincker P."/>
            <person name="Scholz U."/>
            <person name="Neuveglise N."/>
        </authorList>
    </citation>
    <scope>NUCLEOTIDE SEQUENCE</scope>
    <source>
        <strain evidence="2">LS3</strain>
    </source>
</reference>
<evidence type="ECO:0000313" key="2">
    <source>
        <dbReference type="EMBL" id="CDP37419.1"/>
    </source>
</evidence>
<reference evidence="2" key="1">
    <citation type="submission" date="2014-02" db="EMBL/GenBank/DDBJ databases">
        <authorList>
            <person name="Genoscope - CEA"/>
        </authorList>
    </citation>
    <scope>NUCLEOTIDE SEQUENCE</scope>
    <source>
        <strain evidence="2">LS3</strain>
    </source>
</reference>
<feature type="region of interest" description="Disordered" evidence="1">
    <location>
        <begin position="134"/>
        <end position="161"/>
    </location>
</feature>
<dbReference type="EMBL" id="HG937694">
    <property type="protein sequence ID" value="CDP37419.1"/>
    <property type="molecule type" value="Genomic_DNA"/>
</dbReference>
<sequence length="161" mass="17701">MSVPRRKRGRPPKRPPIDSQTMTTAPHVAVESAAEGRAYSFHLGYSHYGSPSSAANKPSQVGHGRFVQSQQFHQQPAQQVQPVPDVPLPQTQDTGTKVPTPSASGYAVDHSSTGYATYNSNPMHNSLYYQEQYPTSHTTVAPEQQEPFMPQSYSQLGYDPT</sequence>
<proteinExistence type="predicted"/>
<feature type="region of interest" description="Disordered" evidence="1">
    <location>
        <begin position="43"/>
        <end position="108"/>
    </location>
</feature>
<evidence type="ECO:0000256" key="1">
    <source>
        <dbReference type="SAM" id="MobiDB-lite"/>
    </source>
</evidence>
<organism evidence="2">
    <name type="scientific">Blastobotrys adeninivorans</name>
    <name type="common">Yeast</name>
    <name type="synonym">Arxula adeninivorans</name>
    <dbReference type="NCBI Taxonomy" id="409370"/>
    <lineage>
        <taxon>Eukaryota</taxon>
        <taxon>Fungi</taxon>
        <taxon>Dikarya</taxon>
        <taxon>Ascomycota</taxon>
        <taxon>Saccharomycotina</taxon>
        <taxon>Dipodascomycetes</taxon>
        <taxon>Dipodascales</taxon>
        <taxon>Trichomonascaceae</taxon>
        <taxon>Blastobotrys</taxon>
    </lineage>
</organism>
<dbReference type="AlphaFoldDB" id="A0A060T9D5"/>
<name>A0A060T9D5_BLAAD</name>
<feature type="region of interest" description="Disordered" evidence="1">
    <location>
        <begin position="1"/>
        <end position="31"/>
    </location>
</feature>
<feature type="compositionally biased region" description="Polar residues" evidence="1">
    <location>
        <begin position="93"/>
        <end position="103"/>
    </location>
</feature>